<evidence type="ECO:0000259" key="10">
    <source>
        <dbReference type="PROSITE" id="PS50835"/>
    </source>
</evidence>
<dbReference type="PANTHER" id="PTHR19433">
    <property type="entry name" value="T-CELL RECEPTOR ALPHA CHAIN V REGION-RELATED"/>
    <property type="match status" value="1"/>
</dbReference>
<dbReference type="InterPro" id="IPR007110">
    <property type="entry name" value="Ig-like_dom"/>
</dbReference>
<organism evidence="11 12">
    <name type="scientific">Sinocyclocheilus anshuiensis</name>
    <dbReference type="NCBI Taxonomy" id="1608454"/>
    <lineage>
        <taxon>Eukaryota</taxon>
        <taxon>Metazoa</taxon>
        <taxon>Chordata</taxon>
        <taxon>Craniata</taxon>
        <taxon>Vertebrata</taxon>
        <taxon>Euteleostomi</taxon>
        <taxon>Actinopterygii</taxon>
        <taxon>Neopterygii</taxon>
        <taxon>Teleostei</taxon>
        <taxon>Ostariophysi</taxon>
        <taxon>Cypriniformes</taxon>
        <taxon>Cyprinidae</taxon>
        <taxon>Cyprininae</taxon>
        <taxon>Sinocyclocheilus</taxon>
    </lineage>
</organism>
<dbReference type="AlphaFoldDB" id="A0A671LXV0"/>
<keyword evidence="8" id="KW-1133">Transmembrane helix</keyword>
<dbReference type="CDD" id="cd00099">
    <property type="entry name" value="IgV"/>
    <property type="match status" value="2"/>
</dbReference>
<evidence type="ECO:0000256" key="9">
    <source>
        <dbReference type="SAM" id="SignalP"/>
    </source>
</evidence>
<dbReference type="SUPFAM" id="SSF48726">
    <property type="entry name" value="Immunoglobulin"/>
    <property type="match status" value="2"/>
</dbReference>
<name>A0A671LXV0_9TELE</name>
<keyword evidence="7" id="KW-0325">Glycoprotein</keyword>
<dbReference type="GO" id="GO:0005886">
    <property type="term" value="C:plasma membrane"/>
    <property type="evidence" value="ECO:0007669"/>
    <property type="project" value="UniProtKB-SubCell"/>
</dbReference>
<reference evidence="11" key="2">
    <citation type="submission" date="2025-09" db="UniProtKB">
        <authorList>
            <consortium name="Ensembl"/>
        </authorList>
    </citation>
    <scope>IDENTIFICATION</scope>
</reference>
<keyword evidence="6" id="KW-1015">Disulfide bond</keyword>
<dbReference type="InterPro" id="IPR036179">
    <property type="entry name" value="Ig-like_dom_sf"/>
</dbReference>
<keyword evidence="8" id="KW-0812">Transmembrane</keyword>
<dbReference type="InterPro" id="IPR003599">
    <property type="entry name" value="Ig_sub"/>
</dbReference>
<comment type="subcellular location">
    <subcellularLocation>
        <location evidence="1">Cell membrane</location>
    </subcellularLocation>
</comment>
<dbReference type="PROSITE" id="PS50835">
    <property type="entry name" value="IG_LIKE"/>
    <property type="match status" value="1"/>
</dbReference>
<evidence type="ECO:0000256" key="2">
    <source>
        <dbReference type="ARBA" id="ARBA00022475"/>
    </source>
</evidence>
<dbReference type="SMART" id="SM00406">
    <property type="entry name" value="IGv"/>
    <property type="match status" value="2"/>
</dbReference>
<evidence type="ECO:0000256" key="4">
    <source>
        <dbReference type="ARBA" id="ARBA00022859"/>
    </source>
</evidence>
<proteinExistence type="predicted"/>
<dbReference type="PANTHER" id="PTHR19433:SF133">
    <property type="entry name" value="IMMUNE-TYPE RECEPTOR 5 PRECURSOR-RELATED"/>
    <property type="match status" value="1"/>
</dbReference>
<evidence type="ECO:0000256" key="5">
    <source>
        <dbReference type="ARBA" id="ARBA00023136"/>
    </source>
</evidence>
<feature type="chain" id="PRO_5025606617" description="Ig-like domain-containing protein" evidence="9">
    <location>
        <begin position="21"/>
        <end position="288"/>
    </location>
</feature>
<evidence type="ECO:0000256" key="1">
    <source>
        <dbReference type="ARBA" id="ARBA00004236"/>
    </source>
</evidence>
<evidence type="ECO:0000256" key="6">
    <source>
        <dbReference type="ARBA" id="ARBA00023157"/>
    </source>
</evidence>
<dbReference type="Pfam" id="PF07686">
    <property type="entry name" value="V-set"/>
    <property type="match status" value="2"/>
</dbReference>
<feature type="transmembrane region" description="Helical" evidence="8">
    <location>
        <begin position="258"/>
        <end position="280"/>
    </location>
</feature>
<evidence type="ECO:0000256" key="3">
    <source>
        <dbReference type="ARBA" id="ARBA00022729"/>
    </source>
</evidence>
<keyword evidence="3 9" id="KW-0732">Signal</keyword>
<evidence type="ECO:0000313" key="12">
    <source>
        <dbReference type="Proteomes" id="UP000472260"/>
    </source>
</evidence>
<evidence type="ECO:0000256" key="7">
    <source>
        <dbReference type="ARBA" id="ARBA00023180"/>
    </source>
</evidence>
<feature type="domain" description="Ig-like" evidence="10">
    <location>
        <begin position="134"/>
        <end position="204"/>
    </location>
</feature>
<feature type="transmembrane region" description="Helical" evidence="8">
    <location>
        <begin position="226"/>
        <end position="246"/>
    </location>
</feature>
<keyword evidence="2" id="KW-1003">Cell membrane</keyword>
<protein>
    <recommendedName>
        <fullName evidence="10">Ig-like domain-containing protein</fullName>
    </recommendedName>
</protein>
<dbReference type="Ensembl" id="ENSSANT00000024666.1">
    <property type="protein sequence ID" value="ENSSANP00000023156.1"/>
    <property type="gene ID" value="ENSSANG00000011941.1"/>
</dbReference>
<keyword evidence="12" id="KW-1185">Reference proteome</keyword>
<reference evidence="11" key="1">
    <citation type="submission" date="2025-08" db="UniProtKB">
        <authorList>
            <consortium name="Ensembl"/>
        </authorList>
    </citation>
    <scope>IDENTIFICATION</scope>
</reference>
<evidence type="ECO:0000256" key="8">
    <source>
        <dbReference type="SAM" id="Phobius"/>
    </source>
</evidence>
<keyword evidence="4" id="KW-0391">Immunity</keyword>
<dbReference type="InterPro" id="IPR013783">
    <property type="entry name" value="Ig-like_fold"/>
</dbReference>
<keyword evidence="5 8" id="KW-0472">Membrane</keyword>
<sequence length="288" mass="33234">IDFYLMTFFYLLFIFRLLHTKIGDSVTIQCYVLKKDFNLIVWYKQLLGKKPQPIAMSYYRNNVHFLKGFDDGRLGVTMGNGTYHLNIFRMTQEDVASYYCGVIKLTALYFSSGTFLMIASKYSVVLLQKPVHLSDNITLQCTIRFMDDCAKPNVYWFKQSSGESRARIIDGNKDAHYIMAATQTCVYNFTMRILPLSDTGTYYCAMDVDGEIIIGHGTKLTIADTVLYILLHLDLFALQPYFVCLCNNKRMNYLLVKFIGLLHLLNTFTLFACKGNAYIYSHGCFYFL</sequence>
<dbReference type="InterPro" id="IPR052051">
    <property type="entry name" value="TCR_complex_component"/>
</dbReference>
<feature type="signal peptide" evidence="9">
    <location>
        <begin position="1"/>
        <end position="20"/>
    </location>
</feature>
<dbReference type="InterPro" id="IPR013106">
    <property type="entry name" value="Ig_V-set"/>
</dbReference>
<evidence type="ECO:0000313" key="11">
    <source>
        <dbReference type="Ensembl" id="ENSSANP00000023156.1"/>
    </source>
</evidence>
<accession>A0A671LXV0</accession>
<dbReference type="GO" id="GO:0009617">
    <property type="term" value="P:response to bacterium"/>
    <property type="evidence" value="ECO:0007669"/>
    <property type="project" value="TreeGrafter"/>
</dbReference>
<dbReference type="SMART" id="SM00409">
    <property type="entry name" value="IG"/>
    <property type="match status" value="2"/>
</dbReference>
<dbReference type="Proteomes" id="UP000472260">
    <property type="component" value="Unassembled WGS sequence"/>
</dbReference>
<dbReference type="GO" id="GO:0002376">
    <property type="term" value="P:immune system process"/>
    <property type="evidence" value="ECO:0007669"/>
    <property type="project" value="UniProtKB-KW"/>
</dbReference>
<dbReference type="Gene3D" id="2.60.40.10">
    <property type="entry name" value="Immunoglobulins"/>
    <property type="match status" value="2"/>
</dbReference>